<dbReference type="EMBL" id="DAAYTU010000006">
    <property type="protein sequence ID" value="HAG5769696.1"/>
    <property type="molecule type" value="Genomic_DNA"/>
</dbReference>
<sequence length="409" mass="43043">MNPPLFAQLKHWRRMMLVLLFCCPYSLHAANTLVVGSKTTVDGGGTTKNRGPSADGNATSMFTAGANQIVIAHSGGLQYSNLKLQLQADTAGNGNTGAIYCAPGGMGGPITLESHFVKAPYSYGGHQLFKTNMTGLYFTMRMYNIYSYATTSTDDIYIGDAAQQSLNLRSTTCASSLGWYQTLGGIVANIDISFYNDATFNPDTTGNIALVSDTSYHYSLKNLSPGGSLVTHTIYQTYNLTNITLSSPTCSSAILAGNTVSKGDTVALGEYSPKEIIDGVAGVPFAINLQNCYRVTNVEVKMTTGAPAMSATLLGNSLTANAANGVGVEIKGLSNSHYAEVALIPNNANSVYKAYVDTTDASNGIIGSGASGSAANQTLNFVATLKQDNNQQIRAGDFKATAVFSITYP</sequence>
<dbReference type="SUPFAM" id="SSF49401">
    <property type="entry name" value="Bacterial adhesins"/>
    <property type="match status" value="1"/>
</dbReference>
<dbReference type="GO" id="GO:0043709">
    <property type="term" value="P:cell adhesion involved in single-species biofilm formation"/>
    <property type="evidence" value="ECO:0007669"/>
    <property type="project" value="TreeGrafter"/>
</dbReference>
<dbReference type="InterPro" id="IPR036937">
    <property type="entry name" value="Adhesion_dom_fimbrial_sf"/>
</dbReference>
<dbReference type="Gene3D" id="2.60.40.1090">
    <property type="entry name" value="Fimbrial-type adhesion domain"/>
    <property type="match status" value="1"/>
</dbReference>
<dbReference type="InterPro" id="IPR050263">
    <property type="entry name" value="Bact_Fimbrial_Adh_Pro"/>
</dbReference>
<gene>
    <name evidence="6" type="ORF">GGB84_001312</name>
</gene>
<keyword evidence="3" id="KW-0732">Signal</keyword>
<proteinExistence type="inferred from homology"/>
<accession>A0A765X7G2</accession>
<comment type="caution">
    <text evidence="6">The sequence shown here is derived from an EMBL/GenBank/DDBJ whole genome shotgun (WGS) entry which is preliminary data.</text>
</comment>
<evidence type="ECO:0000313" key="6">
    <source>
        <dbReference type="EMBL" id="HAG5769696.1"/>
    </source>
</evidence>
<reference evidence="6" key="1">
    <citation type="journal article" date="2018" name="Genome Biol.">
        <title>SKESA: strategic k-mer extension for scrupulous assemblies.</title>
        <authorList>
            <person name="Souvorov A."/>
            <person name="Agarwala R."/>
            <person name="Lipman D.J."/>
        </authorList>
    </citation>
    <scope>NUCLEOTIDE SEQUENCE [LARGE SCALE GENOMIC DNA]</scope>
    <source>
        <strain evidence="6">1839</strain>
    </source>
</reference>
<dbReference type="InterPro" id="IPR000259">
    <property type="entry name" value="Adhesion_dom_fimbrial"/>
</dbReference>
<comment type="subcellular location">
    <subcellularLocation>
        <location evidence="1">Fimbrium</location>
    </subcellularLocation>
</comment>
<dbReference type="InterPro" id="IPR008966">
    <property type="entry name" value="Adhesion_dom_sf"/>
</dbReference>
<dbReference type="PANTHER" id="PTHR33420">
    <property type="entry name" value="FIMBRIAL SUBUNIT ELFA-RELATED"/>
    <property type="match status" value="1"/>
</dbReference>
<evidence type="ECO:0000256" key="4">
    <source>
        <dbReference type="ARBA" id="ARBA00023263"/>
    </source>
</evidence>
<comment type="similarity">
    <text evidence="2">Belongs to the fimbrial protein family.</text>
</comment>
<dbReference type="AlphaFoldDB" id="A0A765X7G2"/>
<evidence type="ECO:0000256" key="3">
    <source>
        <dbReference type="ARBA" id="ARBA00022729"/>
    </source>
</evidence>
<dbReference type="Pfam" id="PF00419">
    <property type="entry name" value="Fimbrial"/>
    <property type="match status" value="1"/>
</dbReference>
<evidence type="ECO:0000256" key="1">
    <source>
        <dbReference type="ARBA" id="ARBA00004561"/>
    </source>
</evidence>
<evidence type="ECO:0000256" key="2">
    <source>
        <dbReference type="ARBA" id="ARBA00006671"/>
    </source>
</evidence>
<dbReference type="PANTHER" id="PTHR33420:SF12">
    <property type="entry name" value="FIMBRIN-LIKE PROTEIN FIMI-RELATED"/>
    <property type="match status" value="1"/>
</dbReference>
<evidence type="ECO:0000259" key="5">
    <source>
        <dbReference type="Pfam" id="PF00419"/>
    </source>
</evidence>
<protein>
    <submittedName>
        <fullName evidence="6">Fimbrial protein</fullName>
    </submittedName>
</protein>
<dbReference type="GO" id="GO:0009289">
    <property type="term" value="C:pilus"/>
    <property type="evidence" value="ECO:0007669"/>
    <property type="project" value="UniProtKB-SubCell"/>
</dbReference>
<keyword evidence="4" id="KW-0281">Fimbrium</keyword>
<name>A0A765X7G2_ECOLX</name>
<organism evidence="6">
    <name type="scientific">Escherichia coli</name>
    <dbReference type="NCBI Taxonomy" id="562"/>
    <lineage>
        <taxon>Bacteria</taxon>
        <taxon>Pseudomonadati</taxon>
        <taxon>Pseudomonadota</taxon>
        <taxon>Gammaproteobacteria</taxon>
        <taxon>Enterobacterales</taxon>
        <taxon>Enterobacteriaceae</taxon>
        <taxon>Escherichia</taxon>
    </lineage>
</organism>
<reference evidence="6" key="2">
    <citation type="submission" date="2020-02" db="EMBL/GenBank/DDBJ databases">
        <authorList>
            <consortium name="NCBI Pathogen Detection Project"/>
        </authorList>
    </citation>
    <scope>NUCLEOTIDE SEQUENCE</scope>
    <source>
        <strain evidence="6">1839</strain>
    </source>
</reference>
<feature type="domain" description="Fimbrial-type adhesion" evidence="5">
    <location>
        <begin position="260"/>
        <end position="408"/>
    </location>
</feature>